<protein>
    <recommendedName>
        <fullName evidence="2">DUF5660 domain-containing protein</fullName>
    </recommendedName>
</protein>
<evidence type="ECO:0000313" key="4">
    <source>
        <dbReference type="Proteomes" id="UP000231246"/>
    </source>
</evidence>
<accession>A0A2H0BVA9</accession>
<evidence type="ECO:0000259" key="2">
    <source>
        <dbReference type="Pfam" id="PF18904"/>
    </source>
</evidence>
<feature type="domain" description="DUF5660" evidence="2">
    <location>
        <begin position="79"/>
        <end position="186"/>
    </location>
</feature>
<evidence type="ECO:0000256" key="1">
    <source>
        <dbReference type="SAM" id="MobiDB-lite"/>
    </source>
</evidence>
<dbReference type="EMBL" id="PCTA01000022">
    <property type="protein sequence ID" value="PIP61613.1"/>
    <property type="molecule type" value="Genomic_DNA"/>
</dbReference>
<gene>
    <name evidence="3" type="ORF">COW99_03110</name>
</gene>
<feature type="region of interest" description="Disordered" evidence="1">
    <location>
        <begin position="34"/>
        <end position="58"/>
    </location>
</feature>
<dbReference type="Proteomes" id="UP000231246">
    <property type="component" value="Unassembled WGS sequence"/>
</dbReference>
<name>A0A2H0BVA9_9BACT</name>
<organism evidence="3 4">
    <name type="scientific">Candidatus Roizmanbacteria bacterium CG22_combo_CG10-13_8_21_14_all_38_20</name>
    <dbReference type="NCBI Taxonomy" id="1974862"/>
    <lineage>
        <taxon>Bacteria</taxon>
        <taxon>Candidatus Roizmaniibacteriota</taxon>
    </lineage>
</organism>
<dbReference type="InterPro" id="IPR043719">
    <property type="entry name" value="DUF5660"/>
</dbReference>
<dbReference type="AlphaFoldDB" id="A0A2H0BVA9"/>
<comment type="caution">
    <text evidence="3">The sequence shown here is derived from an EMBL/GenBank/DDBJ whole genome shotgun (WGS) entry which is preliminary data.</text>
</comment>
<evidence type="ECO:0000313" key="3">
    <source>
        <dbReference type="EMBL" id="PIP61613.1"/>
    </source>
</evidence>
<sequence length="186" mass="21363">MISSNTIFDNSKKKKNNAAAERLQALRVRMAQQNNPEYIDSDSASSRLPRPESAESTKVTQIQTRTEFTVFSKSEHQDKIIIQQEIISVRQELTLAIAEMKKLGQRTTEYEKAVHENIAEPDVYHLNFFSRLSSMLMVLRQNIQESNSWMDMTFAKKRAKGYWNKAKKGGTTFTLSHERKMATQAG</sequence>
<reference evidence="3 4" key="1">
    <citation type="submission" date="2017-09" db="EMBL/GenBank/DDBJ databases">
        <title>Depth-based differentiation of microbial function through sediment-hosted aquifers and enrichment of novel symbionts in the deep terrestrial subsurface.</title>
        <authorList>
            <person name="Probst A.J."/>
            <person name="Ladd B."/>
            <person name="Jarett J.K."/>
            <person name="Geller-Mcgrath D.E."/>
            <person name="Sieber C.M."/>
            <person name="Emerson J.B."/>
            <person name="Anantharaman K."/>
            <person name="Thomas B.C."/>
            <person name="Malmstrom R."/>
            <person name="Stieglmeier M."/>
            <person name="Klingl A."/>
            <person name="Woyke T."/>
            <person name="Ryan C.M."/>
            <person name="Banfield J.F."/>
        </authorList>
    </citation>
    <scope>NUCLEOTIDE SEQUENCE [LARGE SCALE GENOMIC DNA]</scope>
    <source>
        <strain evidence="3">CG22_combo_CG10-13_8_21_14_all_38_20</strain>
    </source>
</reference>
<dbReference type="Pfam" id="PF18904">
    <property type="entry name" value="DUF5660"/>
    <property type="match status" value="1"/>
</dbReference>
<feature type="compositionally biased region" description="Polar residues" evidence="1">
    <location>
        <begin position="34"/>
        <end position="46"/>
    </location>
</feature>
<proteinExistence type="predicted"/>